<dbReference type="GO" id="GO:0016758">
    <property type="term" value="F:hexosyltransferase activity"/>
    <property type="evidence" value="ECO:0007669"/>
    <property type="project" value="UniProtKB-ARBA"/>
</dbReference>
<sequence>MNIHISSIICTHNRAAYLTKAIQSLVDQHTPRDNYEIIIVDNCSTDSTKEVVKKFSDVNNIRYIHESTLGLSFARNTGWRNAKGKYVAYLDDDAIACPDWLNKILEVFETVTPMPGCVGGKTEPLWEAPRPKWLSDDLVTGLTAIDWSDIPHAITDLDQQWLVGANIAFPSEVLRRIGGFVSGLDRIGKNLLSGGDIFLEKQILKAGYTCFYHPEIIVGHLVPKSRLDKRWFVRRYYSQGFSDAVMVLIEESPSHLRRLGMAISKTFSLLQSPGKLINLIWSGSDARRFTEKCFTLITVGHIVGLLNTQHRQDS</sequence>
<name>A0A1V4ASH3_9BACT</name>
<proteinExistence type="predicted"/>
<dbReference type="EMBL" id="AYTS01000103">
    <property type="protein sequence ID" value="OOP56060.1"/>
    <property type="molecule type" value="Genomic_DNA"/>
</dbReference>
<dbReference type="PANTHER" id="PTHR22916">
    <property type="entry name" value="GLYCOSYLTRANSFERASE"/>
    <property type="match status" value="1"/>
</dbReference>
<gene>
    <name evidence="2" type="ORF">AYP45_11190</name>
</gene>
<keyword evidence="2" id="KW-0808">Transferase</keyword>
<dbReference type="Gene3D" id="3.90.550.10">
    <property type="entry name" value="Spore Coat Polysaccharide Biosynthesis Protein SpsA, Chain A"/>
    <property type="match status" value="1"/>
</dbReference>
<dbReference type="SUPFAM" id="SSF53448">
    <property type="entry name" value="Nucleotide-diphospho-sugar transferases"/>
    <property type="match status" value="1"/>
</dbReference>
<dbReference type="STRING" id="1004156.AYP45_11190"/>
<dbReference type="Pfam" id="PF00535">
    <property type="entry name" value="Glycos_transf_2"/>
    <property type="match status" value="1"/>
</dbReference>
<accession>A0A1V4ASH3</accession>
<organism evidence="2 3">
    <name type="scientific">Candidatus Brocadia carolinensis</name>
    <dbReference type="NCBI Taxonomy" id="1004156"/>
    <lineage>
        <taxon>Bacteria</taxon>
        <taxon>Pseudomonadati</taxon>
        <taxon>Planctomycetota</taxon>
        <taxon>Candidatus Brocadiia</taxon>
        <taxon>Candidatus Brocadiales</taxon>
        <taxon>Candidatus Brocadiaceae</taxon>
        <taxon>Candidatus Brocadia</taxon>
    </lineage>
</organism>
<dbReference type="InterPro" id="IPR001173">
    <property type="entry name" value="Glyco_trans_2-like"/>
</dbReference>
<evidence type="ECO:0000313" key="2">
    <source>
        <dbReference type="EMBL" id="OOP56060.1"/>
    </source>
</evidence>
<evidence type="ECO:0000259" key="1">
    <source>
        <dbReference type="Pfam" id="PF00535"/>
    </source>
</evidence>
<dbReference type="InterPro" id="IPR029044">
    <property type="entry name" value="Nucleotide-diphossugar_trans"/>
</dbReference>
<evidence type="ECO:0000313" key="3">
    <source>
        <dbReference type="Proteomes" id="UP000189681"/>
    </source>
</evidence>
<protein>
    <submittedName>
        <fullName evidence="2">Glycosyl transferase family 2</fullName>
    </submittedName>
</protein>
<feature type="domain" description="Glycosyltransferase 2-like" evidence="1">
    <location>
        <begin position="7"/>
        <end position="110"/>
    </location>
</feature>
<reference evidence="2 3" key="1">
    <citation type="journal article" date="2017" name="Water Res.">
        <title>Discovery and metagenomic analysis of an anammox bacterial enrichment related to Candidatus "Brocadia caroliniensis" in a full-scale glycerol-fed nitritation-denitritation separate centrate treatment process.</title>
        <authorList>
            <person name="Park H."/>
            <person name="Brotto A.C."/>
            <person name="van Loosdrecht M.C."/>
            <person name="Chandran K."/>
        </authorList>
    </citation>
    <scope>NUCLEOTIDE SEQUENCE [LARGE SCALE GENOMIC DNA]</scope>
    <source>
        <strain evidence="2">26THWARD</strain>
    </source>
</reference>
<comment type="caution">
    <text evidence="2">The sequence shown here is derived from an EMBL/GenBank/DDBJ whole genome shotgun (WGS) entry which is preliminary data.</text>
</comment>
<dbReference type="Proteomes" id="UP000189681">
    <property type="component" value="Unassembled WGS sequence"/>
</dbReference>
<dbReference type="AlphaFoldDB" id="A0A1V4ASH3"/>